<keyword evidence="1" id="KW-0472">Membrane</keyword>
<feature type="domain" description="PsbP C-terminal" evidence="2">
    <location>
        <begin position="88"/>
        <end position="209"/>
    </location>
</feature>
<accession>A0A9D3UDM8</accession>
<evidence type="ECO:0000256" key="1">
    <source>
        <dbReference type="SAM" id="Phobius"/>
    </source>
</evidence>
<dbReference type="PANTHER" id="PTHR31407:SF10">
    <property type="entry name" value="PHOTOSYNTHETIC NDH SUBUNIT OF LUMENAL LOCATION 1, CHLOROPLASTIC"/>
    <property type="match status" value="1"/>
</dbReference>
<keyword evidence="1" id="KW-0812">Transmembrane</keyword>
<dbReference type="EMBL" id="JAIQCV010000012">
    <property type="protein sequence ID" value="KAH1038719.1"/>
    <property type="molecule type" value="Genomic_DNA"/>
</dbReference>
<name>A0A9D3UDM8_9ROSI</name>
<dbReference type="InterPro" id="IPR016123">
    <property type="entry name" value="Mog1/PsbP_a/b/a-sand"/>
</dbReference>
<comment type="caution">
    <text evidence="3">The sequence shown here is derived from an EMBL/GenBank/DDBJ whole genome shotgun (WGS) entry which is preliminary data.</text>
</comment>
<organism evidence="3 4">
    <name type="scientific">Gossypium stocksii</name>
    <dbReference type="NCBI Taxonomy" id="47602"/>
    <lineage>
        <taxon>Eukaryota</taxon>
        <taxon>Viridiplantae</taxon>
        <taxon>Streptophyta</taxon>
        <taxon>Embryophyta</taxon>
        <taxon>Tracheophyta</taxon>
        <taxon>Spermatophyta</taxon>
        <taxon>Magnoliopsida</taxon>
        <taxon>eudicotyledons</taxon>
        <taxon>Gunneridae</taxon>
        <taxon>Pentapetalae</taxon>
        <taxon>rosids</taxon>
        <taxon>malvids</taxon>
        <taxon>Malvales</taxon>
        <taxon>Malvaceae</taxon>
        <taxon>Malvoideae</taxon>
        <taxon>Gossypium</taxon>
    </lineage>
</organism>
<dbReference type="Gene3D" id="3.40.1000.10">
    <property type="entry name" value="Mog1/PsbP, alpha/beta/alpha sandwich"/>
    <property type="match status" value="1"/>
</dbReference>
<dbReference type="GO" id="GO:0015979">
    <property type="term" value="P:photosynthesis"/>
    <property type="evidence" value="ECO:0007669"/>
    <property type="project" value="InterPro"/>
</dbReference>
<keyword evidence="4" id="KW-1185">Reference proteome</keyword>
<evidence type="ECO:0000313" key="4">
    <source>
        <dbReference type="Proteomes" id="UP000828251"/>
    </source>
</evidence>
<dbReference type="GO" id="GO:0005509">
    <property type="term" value="F:calcium ion binding"/>
    <property type="evidence" value="ECO:0007669"/>
    <property type="project" value="InterPro"/>
</dbReference>
<dbReference type="OrthoDB" id="1575572at2759"/>
<sequence length="263" mass="30057">MAVAMAMNSVSLNWVPPSFTKKANYVTHSTELAPPSAFSSQNSLTYTKETISNEENNCKRRLLLLGVGAITANLLPANSLLAEDIPQNYRAFVDIPDGYSYYYPSDWREFDFRGHDSAFKDRFLQLQNVRVRFIPTDKQDIHELGPIEEVVYNLVNHVYAAPNQMVNILDMQERTSDGKNYYTFEYELTSPNYASASFATIAIGNGKFYLPGFFISVKFSHGLVFLLLTGRYYTLVVGALERRWRRLRNKLKVVADSFRVLDI</sequence>
<dbReference type="GO" id="GO:0019898">
    <property type="term" value="C:extrinsic component of membrane"/>
    <property type="evidence" value="ECO:0007669"/>
    <property type="project" value="InterPro"/>
</dbReference>
<dbReference type="AlphaFoldDB" id="A0A9D3UDM8"/>
<dbReference type="Proteomes" id="UP000828251">
    <property type="component" value="Unassembled WGS sequence"/>
</dbReference>
<dbReference type="GO" id="GO:0009654">
    <property type="term" value="C:photosystem II oxygen evolving complex"/>
    <property type="evidence" value="ECO:0007669"/>
    <property type="project" value="InterPro"/>
</dbReference>
<gene>
    <name evidence="3" type="ORF">J1N35_040462</name>
</gene>
<keyword evidence="1" id="KW-1133">Transmembrane helix</keyword>
<dbReference type="Pfam" id="PF01789">
    <property type="entry name" value="PsbP"/>
    <property type="match status" value="2"/>
</dbReference>
<feature type="transmembrane region" description="Helical" evidence="1">
    <location>
        <begin position="219"/>
        <end position="240"/>
    </location>
</feature>
<protein>
    <recommendedName>
        <fullName evidence="2">PsbP C-terminal domain-containing protein</fullName>
    </recommendedName>
</protein>
<evidence type="ECO:0000259" key="2">
    <source>
        <dbReference type="Pfam" id="PF01789"/>
    </source>
</evidence>
<dbReference type="SUPFAM" id="SSF55724">
    <property type="entry name" value="Mog1p/PsbP-like"/>
    <property type="match status" value="1"/>
</dbReference>
<evidence type="ECO:0000313" key="3">
    <source>
        <dbReference type="EMBL" id="KAH1038719.1"/>
    </source>
</evidence>
<dbReference type="PANTHER" id="PTHR31407">
    <property type="match status" value="1"/>
</dbReference>
<dbReference type="InterPro" id="IPR002683">
    <property type="entry name" value="PsbP_C"/>
</dbReference>
<reference evidence="3 4" key="1">
    <citation type="journal article" date="2021" name="Plant Biotechnol. J.">
        <title>Multi-omics assisted identification of the key and species-specific regulatory components of drought-tolerant mechanisms in Gossypium stocksii.</title>
        <authorList>
            <person name="Yu D."/>
            <person name="Ke L."/>
            <person name="Zhang D."/>
            <person name="Wu Y."/>
            <person name="Sun Y."/>
            <person name="Mei J."/>
            <person name="Sun J."/>
            <person name="Sun Y."/>
        </authorList>
    </citation>
    <scope>NUCLEOTIDE SEQUENCE [LARGE SCALE GENOMIC DNA]</scope>
    <source>
        <strain evidence="4">cv. E1</strain>
        <tissue evidence="3">Leaf</tissue>
    </source>
</reference>
<feature type="domain" description="PsbP C-terminal" evidence="2">
    <location>
        <begin position="229"/>
        <end position="260"/>
    </location>
</feature>
<proteinExistence type="predicted"/>